<dbReference type="EMBL" id="CP032568">
    <property type="protein sequence ID" value="AYF78680.1"/>
    <property type="molecule type" value="Genomic_DNA"/>
</dbReference>
<dbReference type="OrthoDB" id="9809391at2"/>
<organism evidence="3 4">
    <name type="scientific">Nocardia yunnanensis</name>
    <dbReference type="NCBI Taxonomy" id="2382165"/>
    <lineage>
        <taxon>Bacteria</taxon>
        <taxon>Bacillati</taxon>
        <taxon>Actinomycetota</taxon>
        <taxon>Actinomycetes</taxon>
        <taxon>Mycobacteriales</taxon>
        <taxon>Nocardiaceae</taxon>
        <taxon>Nocardia</taxon>
    </lineage>
</organism>
<dbReference type="CDD" id="cd00592">
    <property type="entry name" value="HTH_MerR-like"/>
    <property type="match status" value="1"/>
</dbReference>
<dbReference type="PROSITE" id="PS50937">
    <property type="entry name" value="HTH_MERR_2"/>
    <property type="match status" value="1"/>
</dbReference>
<dbReference type="PANTHER" id="PTHR30204">
    <property type="entry name" value="REDOX-CYCLING DRUG-SENSING TRANSCRIPTIONAL ACTIVATOR SOXR"/>
    <property type="match status" value="1"/>
</dbReference>
<dbReference type="GO" id="GO:0003700">
    <property type="term" value="F:DNA-binding transcription factor activity"/>
    <property type="evidence" value="ECO:0007669"/>
    <property type="project" value="InterPro"/>
</dbReference>
<dbReference type="KEGG" id="nyu:D7D52_03380"/>
<dbReference type="Proteomes" id="UP000267164">
    <property type="component" value="Chromosome"/>
</dbReference>
<gene>
    <name evidence="3" type="ORF">D7D52_03380</name>
</gene>
<sequence>MVSIGELARRTGVAVRTIRFYCDEGIVESSRSAGGHRMFDATKATERLLVVRRLRALGLGLESITDVLHEKRSLPEVIAIEKSRLDEELTQLVWRRAALRAVEGAAAVQRPATLALLAAAQDGATVHDCLVRFWRRVLAPLPRTASDPWVCWNVPEPPADPSVDDVLAYAELAALVADPDVTGIVRRQYWRNRPELIRDAHALYTEIGEVMVDVVSLVTEGVRPQGGRELDRFVTAHAHARGERDTPRFREQMLIDASDADHRIHRYWALTGKLLGPRVTIGQAHNWLYDALTSADDVTVETVGRTQTPVTKIVEHMF</sequence>
<protein>
    <submittedName>
        <fullName evidence="3">MerR family transcriptional regulator</fullName>
    </submittedName>
</protein>
<dbReference type="InterPro" id="IPR009061">
    <property type="entry name" value="DNA-bd_dom_put_sf"/>
</dbReference>
<evidence type="ECO:0000313" key="4">
    <source>
        <dbReference type="Proteomes" id="UP000267164"/>
    </source>
</evidence>
<proteinExistence type="predicted"/>
<dbReference type="Pfam" id="PF13411">
    <property type="entry name" value="MerR_1"/>
    <property type="match status" value="1"/>
</dbReference>
<feature type="domain" description="HTH merR-type" evidence="2">
    <location>
        <begin position="1"/>
        <end position="70"/>
    </location>
</feature>
<dbReference type="SMART" id="SM00422">
    <property type="entry name" value="HTH_MERR"/>
    <property type="match status" value="1"/>
</dbReference>
<dbReference type="AlphaFoldDB" id="A0A386ZNB7"/>
<keyword evidence="4" id="KW-1185">Reference proteome</keyword>
<keyword evidence="1" id="KW-0238">DNA-binding</keyword>
<evidence type="ECO:0000256" key="1">
    <source>
        <dbReference type="ARBA" id="ARBA00023125"/>
    </source>
</evidence>
<dbReference type="InterPro" id="IPR000551">
    <property type="entry name" value="MerR-type_HTH_dom"/>
</dbReference>
<dbReference type="GO" id="GO:0003677">
    <property type="term" value="F:DNA binding"/>
    <property type="evidence" value="ECO:0007669"/>
    <property type="project" value="UniProtKB-KW"/>
</dbReference>
<reference evidence="3 4" key="1">
    <citation type="submission" date="2018-09" db="EMBL/GenBank/DDBJ databases">
        <title>Nocardia yunnanensis sp. nov., an actinomycete isolated from a soil sample.</title>
        <authorList>
            <person name="Zhang J."/>
        </authorList>
    </citation>
    <scope>NUCLEOTIDE SEQUENCE [LARGE SCALE GENOMIC DNA]</scope>
    <source>
        <strain evidence="3 4">CFHS0054</strain>
    </source>
</reference>
<dbReference type="InterPro" id="IPR047057">
    <property type="entry name" value="MerR_fam"/>
</dbReference>
<evidence type="ECO:0000313" key="3">
    <source>
        <dbReference type="EMBL" id="AYF78680.1"/>
    </source>
</evidence>
<dbReference type="PANTHER" id="PTHR30204:SF93">
    <property type="entry name" value="HTH MERR-TYPE DOMAIN-CONTAINING PROTEIN"/>
    <property type="match status" value="1"/>
</dbReference>
<dbReference type="SUPFAM" id="SSF46955">
    <property type="entry name" value="Putative DNA-binding domain"/>
    <property type="match status" value="1"/>
</dbReference>
<accession>A0A386ZNB7</accession>
<dbReference type="Gene3D" id="1.10.1660.10">
    <property type="match status" value="1"/>
</dbReference>
<evidence type="ECO:0000259" key="2">
    <source>
        <dbReference type="PROSITE" id="PS50937"/>
    </source>
</evidence>
<name>A0A386ZNB7_9NOCA</name>